<dbReference type="eggNOG" id="KOG1342">
    <property type="taxonomic scope" value="Eukaryota"/>
</dbReference>
<proteinExistence type="inferred from homology"/>
<dbReference type="PANTHER" id="PTHR34223:SF88">
    <property type="entry name" value="OS11G0200950 PROTEIN"/>
    <property type="match status" value="1"/>
</dbReference>
<evidence type="ECO:0000256" key="4">
    <source>
        <dbReference type="ARBA" id="ARBA00022801"/>
    </source>
</evidence>
<dbReference type="SUPFAM" id="SSF52047">
    <property type="entry name" value="RNI-like"/>
    <property type="match status" value="1"/>
</dbReference>
<evidence type="ECO:0000313" key="8">
    <source>
        <dbReference type="EnsemblPlants" id="OBART11G05910.1"/>
    </source>
</evidence>
<name>A0A0D3HJ89_9ORYZ</name>
<comment type="catalytic activity">
    <reaction evidence="6">
        <text>N(6)-acetyl-L-lysyl-[histone] + H2O = L-lysyl-[histone] + acetate</text>
        <dbReference type="Rhea" id="RHEA:58196"/>
        <dbReference type="Rhea" id="RHEA-COMP:9845"/>
        <dbReference type="Rhea" id="RHEA-COMP:11338"/>
        <dbReference type="ChEBI" id="CHEBI:15377"/>
        <dbReference type="ChEBI" id="CHEBI:29969"/>
        <dbReference type="ChEBI" id="CHEBI:30089"/>
        <dbReference type="ChEBI" id="CHEBI:61930"/>
        <dbReference type="EC" id="3.5.1.98"/>
    </reaction>
</comment>
<dbReference type="InterPro" id="IPR001810">
    <property type="entry name" value="F-box_dom"/>
</dbReference>
<dbReference type="SUPFAM" id="SSF81383">
    <property type="entry name" value="F-box domain"/>
    <property type="match status" value="2"/>
</dbReference>
<dbReference type="CDD" id="cd22160">
    <property type="entry name" value="F-box_AtFBL13-like"/>
    <property type="match status" value="2"/>
</dbReference>
<evidence type="ECO:0000256" key="5">
    <source>
        <dbReference type="ARBA" id="ARBA00022853"/>
    </source>
</evidence>
<dbReference type="PRINTS" id="PR01271">
    <property type="entry name" value="HISDACETLASE"/>
</dbReference>
<dbReference type="InterPro" id="IPR023696">
    <property type="entry name" value="Ureohydrolase_dom_sf"/>
</dbReference>
<dbReference type="Gene3D" id="1.20.1280.50">
    <property type="match status" value="2"/>
</dbReference>
<evidence type="ECO:0000256" key="1">
    <source>
        <dbReference type="ARBA" id="ARBA00001947"/>
    </source>
</evidence>
<keyword evidence="5" id="KW-0156">Chromatin regulator</keyword>
<comment type="similarity">
    <text evidence="2">Belongs to the histone deacetylase family. HD type 1 subfamily.</text>
</comment>
<protein>
    <recommendedName>
        <fullName evidence="3">histone deacetylase</fullName>
        <ecNumber evidence="3">3.5.1.98</ecNumber>
    </recommendedName>
</protein>
<accession>A0A0D3HJ89</accession>
<organism evidence="8">
    <name type="scientific">Oryza barthii</name>
    <dbReference type="NCBI Taxonomy" id="65489"/>
    <lineage>
        <taxon>Eukaryota</taxon>
        <taxon>Viridiplantae</taxon>
        <taxon>Streptophyta</taxon>
        <taxon>Embryophyta</taxon>
        <taxon>Tracheophyta</taxon>
        <taxon>Spermatophyta</taxon>
        <taxon>Magnoliopsida</taxon>
        <taxon>Liliopsida</taxon>
        <taxon>Poales</taxon>
        <taxon>Poaceae</taxon>
        <taxon>BOP clade</taxon>
        <taxon>Oryzoideae</taxon>
        <taxon>Oryzeae</taxon>
        <taxon>Oryzinae</taxon>
        <taxon>Oryza</taxon>
    </lineage>
</organism>
<feature type="domain" description="F-box" evidence="7">
    <location>
        <begin position="404"/>
        <end position="450"/>
    </location>
</feature>
<dbReference type="Gramene" id="OBART11G05910.1">
    <property type="protein sequence ID" value="OBART11G05910.1"/>
    <property type="gene ID" value="OBART11G05910"/>
</dbReference>
<evidence type="ECO:0000256" key="6">
    <source>
        <dbReference type="ARBA" id="ARBA00048287"/>
    </source>
</evidence>
<evidence type="ECO:0000256" key="2">
    <source>
        <dbReference type="ARBA" id="ARBA00006457"/>
    </source>
</evidence>
<dbReference type="Gene3D" id="3.40.800.20">
    <property type="entry name" value="Histone deacetylase domain"/>
    <property type="match status" value="1"/>
</dbReference>
<dbReference type="InterPro" id="IPR003084">
    <property type="entry name" value="HDAC_I/II"/>
</dbReference>
<dbReference type="InterPro" id="IPR037138">
    <property type="entry name" value="His_deacetylse_dom_sf"/>
</dbReference>
<dbReference type="PANTHER" id="PTHR34223">
    <property type="entry name" value="OS11G0201299 PROTEIN"/>
    <property type="match status" value="1"/>
</dbReference>
<dbReference type="InterPro" id="IPR053781">
    <property type="entry name" value="F-box_AtFBL13-like"/>
</dbReference>
<reference evidence="8" key="1">
    <citation type="journal article" date="2009" name="Rice">
        <title>De Novo Next Generation Sequencing of Plant Genomes.</title>
        <authorList>
            <person name="Rounsley S."/>
            <person name="Marri P.R."/>
            <person name="Yu Y."/>
            <person name="He R."/>
            <person name="Sisneros N."/>
            <person name="Goicoechea J.L."/>
            <person name="Lee S.J."/>
            <person name="Angelova A."/>
            <person name="Kudrna D."/>
            <person name="Luo M."/>
            <person name="Affourtit J."/>
            <person name="Desany B."/>
            <person name="Knight J."/>
            <person name="Niazi F."/>
            <person name="Egholm M."/>
            <person name="Wing R.A."/>
        </authorList>
    </citation>
    <scope>NUCLEOTIDE SEQUENCE [LARGE SCALE GENOMIC DNA]</scope>
    <source>
        <strain evidence="8">cv. IRGC 105608</strain>
    </source>
</reference>
<comment type="cofactor">
    <cofactor evidence="1">
        <name>Zn(2+)</name>
        <dbReference type="ChEBI" id="CHEBI:29105"/>
    </cofactor>
</comment>
<keyword evidence="4" id="KW-0378">Hydrolase</keyword>
<dbReference type="CDD" id="cd09991">
    <property type="entry name" value="HDAC_classI"/>
    <property type="match status" value="1"/>
</dbReference>
<dbReference type="HOGENOM" id="CLU_271987_0_0_1"/>
<dbReference type="EC" id="3.5.1.98" evidence="3"/>
<evidence type="ECO:0000256" key="3">
    <source>
        <dbReference type="ARBA" id="ARBA00012111"/>
    </source>
</evidence>
<dbReference type="AlphaFoldDB" id="A0A0D3HJ89"/>
<dbReference type="InterPro" id="IPR000286">
    <property type="entry name" value="HDACs"/>
</dbReference>
<dbReference type="InterPro" id="IPR036047">
    <property type="entry name" value="F-box-like_dom_sf"/>
</dbReference>
<evidence type="ECO:0000313" key="9">
    <source>
        <dbReference type="Proteomes" id="UP000026960"/>
    </source>
</evidence>
<dbReference type="PaxDb" id="65489-OBART11G05910.1"/>
<dbReference type="InterPro" id="IPR053197">
    <property type="entry name" value="F-box_SCFL_complex_component"/>
</dbReference>
<dbReference type="Pfam" id="PF00850">
    <property type="entry name" value="Hist_deacetyl"/>
    <property type="match status" value="1"/>
</dbReference>
<sequence length="1190" mass="132923">MRAAVGPVREQETREGIKNCASGRVARLLHCSTPPPPSCPRFGAHHLFDEMRQEGANVRGSHKIKKTAADVEGGGDWTNALPDEVLQHVMSFLPAKQAVRTCVLARRWRHLWKSMPVLRVFHPWYLNKHDVRNLNRFMNCLIRYRDRRMPLDMCEIKIGAFGEGCDMPLLRKARIMKVELHEHNDNFSLAKLPLISQRLTRLELSNVSLLCGFVDSLSFPALEALWMKFCYIDGEKISSQSLKELTMIDCIFFRQFRISAPSLLRLEITDCVGKAPVLEIMPSLVKAFIRFRDSRDICGKEEFGGSCTNASCDNCGANGVDSGDCVLLKGISMAKSLELVAEPAVAGDAATVLVPYQKRRRPERRRACLPATEVRRGARHLFDGMATRRDGRREGLTAEEDGGEDWLSTLPDEILHNVLSFLPAHEAVWTCVLSRRWRNLWRSAPVLRIRDADRWGGMAKFDKFVNNLLLLRDPVPLDELEFQTHVLDICQLHPLQPSFRLLKYANTWIRHALMCNVRVLRVLVQYQYELPLLKVSMPLISEHLKTLELRRVLLDKRALDFSSCPSLENLEMDSCGNSTANKILSQSLKRLCITCCWFADNLPSLPALQDLEMESCGICTEKLVCESLKHLCLTRCHFEKPTHISAPGLISLHLNDISGWTPSLETMPLLVTASVKLGKGSTGCCSECTFHPGTCADCDGDPDSSFKCEFLRDLSNAVNLELAAEDGMCMFKQDLTWCPRFSKVKTLLLDGCVVGHDFYAVVCFLQHTPILEKLTLQLCKGHERMVETEESNRSVGRMVQFEHLQTVEVRCLRNDEWVHKILKILNTYGITPDKITIQIQSEKRNSQSMATGGNSLPSPSCADDKKRRVCYYYDPGIAHIKFSDDHVMVPARVAMAHSLVGVYGMLGDMRRLCTRPATEAEIRRFHSPEYVDLLRDLTPESYANDAALRQKAEDHHGIGGEDDCPAFDRLWKYCRGYAGGSLAAARALVDGASDIAINWSGGMHHASACKATGFCYVNDIVLAINELLGAFSRVIYVDIDAHHGDGVQDAFLDSNRVMTLSFHRYGKITPHKNFFPGSGAVNEIGAGAGEHYSVNVPLDAGVRDDVYHTLFKPIVGKAMEVFQPEAIVLQCGADSLSGDRLGGMELSVRGHAECVGFLRGFNLPLLLVGGGGGYTINHVASAWCYETAVA</sequence>
<dbReference type="Proteomes" id="UP000026960">
    <property type="component" value="Chromosome 11"/>
</dbReference>
<dbReference type="EnsemblPlants" id="OBART11G05910.1">
    <property type="protein sequence ID" value="OBART11G05910.1"/>
    <property type="gene ID" value="OBART11G05910"/>
</dbReference>
<reference evidence="8" key="2">
    <citation type="submission" date="2015-03" db="UniProtKB">
        <authorList>
            <consortium name="EnsemblPlants"/>
        </authorList>
    </citation>
    <scope>IDENTIFICATION</scope>
</reference>
<keyword evidence="9" id="KW-1185">Reference proteome</keyword>
<evidence type="ECO:0000259" key="7">
    <source>
        <dbReference type="PROSITE" id="PS50181"/>
    </source>
</evidence>
<dbReference type="Gene3D" id="3.80.10.10">
    <property type="entry name" value="Ribonuclease Inhibitor"/>
    <property type="match status" value="1"/>
</dbReference>
<dbReference type="Pfam" id="PF00646">
    <property type="entry name" value="F-box"/>
    <property type="match status" value="2"/>
</dbReference>
<dbReference type="STRING" id="65489.A0A0D3HJ89"/>
<dbReference type="PRINTS" id="PR01270">
    <property type="entry name" value="HDASUPER"/>
</dbReference>
<dbReference type="GO" id="GO:0141221">
    <property type="term" value="F:histone deacetylase activity, hydrolytic mechanism"/>
    <property type="evidence" value="ECO:0007669"/>
    <property type="project" value="UniProtKB-EC"/>
</dbReference>
<dbReference type="PROSITE" id="PS50181">
    <property type="entry name" value="FBOX"/>
    <property type="match status" value="1"/>
</dbReference>
<dbReference type="InterPro" id="IPR023801">
    <property type="entry name" value="His_deacetylse_dom"/>
</dbReference>
<dbReference type="SUPFAM" id="SSF52768">
    <property type="entry name" value="Arginase/deacetylase"/>
    <property type="match status" value="1"/>
</dbReference>
<dbReference type="SMART" id="SM00256">
    <property type="entry name" value="FBOX"/>
    <property type="match status" value="2"/>
</dbReference>
<dbReference type="InterPro" id="IPR032675">
    <property type="entry name" value="LRR_dom_sf"/>
</dbReference>